<evidence type="ECO:0000256" key="3">
    <source>
        <dbReference type="ARBA" id="ARBA00022692"/>
    </source>
</evidence>
<feature type="transmembrane region" description="Helical" evidence="6">
    <location>
        <begin position="175"/>
        <end position="197"/>
    </location>
</feature>
<dbReference type="RefSeq" id="WP_229536877.1">
    <property type="nucleotide sequence ID" value="NZ_JAJHJB010000044.1"/>
</dbReference>
<evidence type="ECO:0000256" key="4">
    <source>
        <dbReference type="ARBA" id="ARBA00022989"/>
    </source>
</evidence>
<keyword evidence="2" id="KW-1003">Cell membrane</keyword>
<keyword evidence="3 6" id="KW-0812">Transmembrane</keyword>
<evidence type="ECO:0000256" key="1">
    <source>
        <dbReference type="ARBA" id="ARBA00004651"/>
    </source>
</evidence>
<sequence>MNITSFLIYCVIVTFTPGPTNIVILSTVHNFGTKKAMEYTYGATIAFGALLAISAILNTMLVAIIPKILIVMQVSGSLYILYLAYQIYIMDTSTSTASQTTITWRSGFIMQFVNPKVVLFTMTVIPSFVMPYYTAPSTLAIYVAITTLIGFLAFITWVLFGTIFKEFLQKHQKNVNIIMALFLVYSAIMVSGVVEIISR</sequence>
<keyword evidence="5 6" id="KW-0472">Membrane</keyword>
<gene>
    <name evidence="7" type="ORF">LMF89_21685</name>
</gene>
<dbReference type="InterPro" id="IPR001123">
    <property type="entry name" value="LeuE-type"/>
</dbReference>
<evidence type="ECO:0000256" key="5">
    <source>
        <dbReference type="ARBA" id="ARBA00023136"/>
    </source>
</evidence>
<keyword evidence="8" id="KW-1185">Reference proteome</keyword>
<feature type="transmembrane region" description="Helical" evidence="6">
    <location>
        <begin position="6"/>
        <end position="27"/>
    </location>
</feature>
<evidence type="ECO:0000313" key="7">
    <source>
        <dbReference type="EMBL" id="MCC5467952.1"/>
    </source>
</evidence>
<comment type="subcellular location">
    <subcellularLocation>
        <location evidence="1">Cell membrane</location>
        <topology evidence="1">Multi-pass membrane protein</topology>
    </subcellularLocation>
</comment>
<feature type="transmembrane region" description="Helical" evidence="6">
    <location>
        <begin position="117"/>
        <end position="133"/>
    </location>
</feature>
<evidence type="ECO:0000256" key="6">
    <source>
        <dbReference type="SAM" id="Phobius"/>
    </source>
</evidence>
<name>A0ABS8HYB8_9FIRM</name>
<evidence type="ECO:0000256" key="2">
    <source>
        <dbReference type="ARBA" id="ARBA00022475"/>
    </source>
</evidence>
<comment type="caution">
    <text evidence="7">The sequence shown here is derived from an EMBL/GenBank/DDBJ whole genome shotgun (WGS) entry which is preliminary data.</text>
</comment>
<dbReference type="PANTHER" id="PTHR30086">
    <property type="entry name" value="ARGININE EXPORTER PROTEIN ARGO"/>
    <property type="match status" value="1"/>
</dbReference>
<proteinExistence type="predicted"/>
<protein>
    <submittedName>
        <fullName evidence="7">LysE family transporter</fullName>
    </submittedName>
</protein>
<feature type="transmembrane region" description="Helical" evidence="6">
    <location>
        <begin position="39"/>
        <end position="57"/>
    </location>
</feature>
<evidence type="ECO:0000313" key="8">
    <source>
        <dbReference type="Proteomes" id="UP001165492"/>
    </source>
</evidence>
<accession>A0ABS8HYB8</accession>
<feature type="transmembrane region" description="Helical" evidence="6">
    <location>
        <begin position="63"/>
        <end position="85"/>
    </location>
</feature>
<dbReference type="Proteomes" id="UP001165492">
    <property type="component" value="Unassembled WGS sequence"/>
</dbReference>
<keyword evidence="4 6" id="KW-1133">Transmembrane helix</keyword>
<dbReference type="EMBL" id="JAJHJB010000044">
    <property type="protein sequence ID" value="MCC5467952.1"/>
    <property type="molecule type" value="Genomic_DNA"/>
</dbReference>
<organism evidence="7 8">
    <name type="scientific">Pelosinus baikalensis</name>
    <dbReference type="NCBI Taxonomy" id="2892015"/>
    <lineage>
        <taxon>Bacteria</taxon>
        <taxon>Bacillati</taxon>
        <taxon>Bacillota</taxon>
        <taxon>Negativicutes</taxon>
        <taxon>Selenomonadales</taxon>
        <taxon>Sporomusaceae</taxon>
        <taxon>Pelosinus</taxon>
    </lineage>
</organism>
<feature type="transmembrane region" description="Helical" evidence="6">
    <location>
        <begin position="139"/>
        <end position="163"/>
    </location>
</feature>
<dbReference type="PANTHER" id="PTHR30086:SF20">
    <property type="entry name" value="ARGININE EXPORTER PROTEIN ARGO-RELATED"/>
    <property type="match status" value="1"/>
</dbReference>
<reference evidence="7" key="1">
    <citation type="submission" date="2021-11" db="EMBL/GenBank/DDBJ databases">
        <title>Description of a new species Pelosinus isolated from the bottom sediments of Lake Baikal.</title>
        <authorList>
            <person name="Zakharyuk A."/>
        </authorList>
    </citation>
    <scope>NUCLEOTIDE SEQUENCE</scope>
    <source>
        <strain evidence="7">Bkl1</strain>
    </source>
</reference>
<dbReference type="Pfam" id="PF01810">
    <property type="entry name" value="LysE"/>
    <property type="match status" value="1"/>
</dbReference>